<sequence length="112" mass="10965">MSQAVLLGKMEPKAAADRLEQGLKGWYPPHQGNKVKGADCQCDVPAAAATTEPPAAVSTATPAVTETPATPAPSATPAAAASAAAAPLPAPSAEVEQALQRAGNTAAIAAGR</sequence>
<protein>
    <submittedName>
        <fullName evidence="2">Uncharacterized protein</fullName>
    </submittedName>
</protein>
<evidence type="ECO:0000256" key="1">
    <source>
        <dbReference type="SAM" id="MobiDB-lite"/>
    </source>
</evidence>
<accession>A0A926FNI8</accession>
<organism evidence="2">
    <name type="scientific">Aeromonas hydrophila</name>
    <dbReference type="NCBI Taxonomy" id="644"/>
    <lineage>
        <taxon>Bacteria</taxon>
        <taxon>Pseudomonadati</taxon>
        <taxon>Pseudomonadota</taxon>
        <taxon>Gammaproteobacteria</taxon>
        <taxon>Aeromonadales</taxon>
        <taxon>Aeromonadaceae</taxon>
        <taxon>Aeromonas</taxon>
    </lineage>
</organism>
<dbReference type="AlphaFoldDB" id="A0A926FNI8"/>
<dbReference type="EMBL" id="JACLAN010000001">
    <property type="protein sequence ID" value="MBC8673767.1"/>
    <property type="molecule type" value="Genomic_DNA"/>
</dbReference>
<reference evidence="2" key="1">
    <citation type="submission" date="2020-07" db="EMBL/GenBank/DDBJ databases">
        <title>Carbapenem Resistant Aeromonas hydrophila Carrying blacphA7 Isolated from Two Solid Organ Transplant Patients.</title>
        <authorList>
            <person name="Hilt E."/>
            <person name="Fitzwater S.P."/>
            <person name="Ward K."/>
            <person name="De St Maurice A."/>
            <person name="Chandrasekaran S."/>
            <person name="Garner O.B."/>
            <person name="Yang S."/>
        </authorList>
    </citation>
    <scope>NUCLEOTIDE SEQUENCE</scope>
    <source>
        <strain evidence="2">B-1</strain>
    </source>
</reference>
<feature type="region of interest" description="Disordered" evidence="1">
    <location>
        <begin position="50"/>
        <end position="112"/>
    </location>
</feature>
<evidence type="ECO:0000313" key="2">
    <source>
        <dbReference type="EMBL" id="MBC8673767.1"/>
    </source>
</evidence>
<feature type="compositionally biased region" description="Low complexity" evidence="1">
    <location>
        <begin position="50"/>
        <end position="96"/>
    </location>
</feature>
<comment type="caution">
    <text evidence="2">The sequence shown here is derived from an EMBL/GenBank/DDBJ whole genome shotgun (WGS) entry which is preliminary data.</text>
</comment>
<name>A0A926FNI8_AERHY</name>
<proteinExistence type="predicted"/>
<gene>
    <name evidence="2" type="ORF">H2136_02410</name>
</gene>